<dbReference type="GO" id="GO:0005634">
    <property type="term" value="C:nucleus"/>
    <property type="evidence" value="ECO:0007669"/>
    <property type="project" value="UniProtKB-SubCell"/>
</dbReference>
<dbReference type="InterPro" id="IPR001214">
    <property type="entry name" value="SET_dom"/>
</dbReference>
<proteinExistence type="predicted"/>
<accession>A0A2S5B467</accession>
<evidence type="ECO:0000256" key="14">
    <source>
        <dbReference type="ARBA" id="ARBA00047545"/>
    </source>
</evidence>
<evidence type="ECO:0000259" key="18">
    <source>
        <dbReference type="PROSITE" id="PS50868"/>
    </source>
</evidence>
<protein>
    <recommendedName>
        <fullName evidence="4">Histone-lysine N-methyltransferase, H3 lysine-36 specific</fullName>
        <ecNumber evidence="3">2.1.1.359</ecNumber>
    </recommendedName>
    <alternativeName>
        <fullName evidence="13">SET domain-containing protein 2</fullName>
    </alternativeName>
</protein>
<dbReference type="Gene3D" id="2.170.270.10">
    <property type="entry name" value="SET domain"/>
    <property type="match status" value="1"/>
</dbReference>
<dbReference type="InterPro" id="IPR013257">
    <property type="entry name" value="SRI"/>
</dbReference>
<dbReference type="Pfam" id="PF17907">
    <property type="entry name" value="AWS"/>
    <property type="match status" value="1"/>
</dbReference>
<dbReference type="STRING" id="741276.A0A2S5B467"/>
<feature type="region of interest" description="Disordered" evidence="15">
    <location>
        <begin position="739"/>
        <end position="760"/>
    </location>
</feature>
<feature type="region of interest" description="Disordered" evidence="15">
    <location>
        <begin position="835"/>
        <end position="890"/>
    </location>
</feature>
<dbReference type="InterPro" id="IPR044437">
    <property type="entry name" value="SETD2/Set2_SET"/>
</dbReference>
<evidence type="ECO:0000313" key="20">
    <source>
        <dbReference type="EMBL" id="POY71556.1"/>
    </source>
</evidence>
<gene>
    <name evidence="20" type="ORF">BMF94_5419</name>
</gene>
<dbReference type="PROSITE" id="PS51215">
    <property type="entry name" value="AWS"/>
    <property type="match status" value="1"/>
</dbReference>
<evidence type="ECO:0000256" key="11">
    <source>
        <dbReference type="ARBA" id="ARBA00023163"/>
    </source>
</evidence>
<dbReference type="SMART" id="SM00570">
    <property type="entry name" value="AWS"/>
    <property type="match status" value="1"/>
</dbReference>
<dbReference type="Gene3D" id="1.10.1740.100">
    <property type="entry name" value="Set2, Rpb1 interacting domain"/>
    <property type="match status" value="1"/>
</dbReference>
<dbReference type="SUPFAM" id="SSF82199">
    <property type="entry name" value="SET domain"/>
    <property type="match status" value="1"/>
</dbReference>
<feature type="domain" description="WW" evidence="16">
    <location>
        <begin position="655"/>
        <end position="689"/>
    </location>
</feature>
<feature type="domain" description="AWS" evidence="19">
    <location>
        <begin position="231"/>
        <end position="286"/>
    </location>
</feature>
<dbReference type="PANTHER" id="PTHR22884">
    <property type="entry name" value="SET DOMAIN PROTEINS"/>
    <property type="match status" value="1"/>
</dbReference>
<reference evidence="20 21" key="1">
    <citation type="journal article" date="2018" name="Front. Microbiol.">
        <title>Prospects for Fungal Bioremediation of Acidic Radioactive Waste Sites: Characterization and Genome Sequence of Rhodotorula taiwanensis MD1149.</title>
        <authorList>
            <person name="Tkavc R."/>
            <person name="Matrosova V.Y."/>
            <person name="Grichenko O.E."/>
            <person name="Gostincar C."/>
            <person name="Volpe R.P."/>
            <person name="Klimenkova P."/>
            <person name="Gaidamakova E.K."/>
            <person name="Zhou C.E."/>
            <person name="Stewart B.J."/>
            <person name="Lyman M.G."/>
            <person name="Malfatti S.A."/>
            <person name="Rubinfeld B."/>
            <person name="Courtot M."/>
            <person name="Singh J."/>
            <person name="Dalgard C.L."/>
            <person name="Hamilton T."/>
            <person name="Frey K.G."/>
            <person name="Gunde-Cimerman N."/>
            <person name="Dugan L."/>
            <person name="Daly M.J."/>
        </authorList>
    </citation>
    <scope>NUCLEOTIDE SEQUENCE [LARGE SCALE GENOMIC DNA]</scope>
    <source>
        <strain evidence="20 21">MD1149</strain>
    </source>
</reference>
<feature type="region of interest" description="Disordered" evidence="15">
    <location>
        <begin position="1"/>
        <end position="191"/>
    </location>
</feature>
<evidence type="ECO:0000256" key="10">
    <source>
        <dbReference type="ARBA" id="ARBA00023015"/>
    </source>
</evidence>
<dbReference type="InterPro" id="IPR050777">
    <property type="entry name" value="SET2_Histone-Lys_MeTrsfase"/>
</dbReference>
<sequence length="890" mass="98562">MSLDPFALPPSSNSQAEATRTAADLPPPPPDRTDSKPEDLATFTAAASTSSHSHFEHASASNGHAHAGENGTTDSNGLTAADVVDEDRKPDLPPPFPFASTSKAVLDAPEPTSADGPLSPRGGASRRSASAAASGSRNGDHGPGSRVGSVKSGSSTPKLEGIGDDDDVKPITTTTTTTPRAKGKKKKVEESVPQFIGDLPLAEEEAARTFEELEFSTYFSKSLGDVKYYEAEEAQCDCSYNPNWPLDEQACGVHSNCMNRLMQMECLAGDCRCGRHCQNQRFQRRQYAPIEIVKTEKKGFGVRAGADIPADAFVYEYVGEVIGPTPFQRKMKEYANEGIKHFYFMALDKDVFIDATKRGGKGRFLNHSCNPNCYVAKWTVGKKMRMGIFTKRDIKKDEELTFNYNVDRYGHVAQECYCGEAICEGYIGGKTQTDLGGMDDLYIDALGIAEEVAALGLKGTKKKKGKKLDEDFTPTLHPIQPDEVPKVSAAIRQALQTRRILEKLLTRVHMTTDEDVQRDLLRLHGLNLMNNILREYEKDIHIITLDLEILGRWKLQTRNKIESSKIEESVQKCLALEDDKVKTLANELLQSWADLQLGYRIPKALLDAEEASDRKRVSDFDLHQLSKRARLDDSDSEVKPQRPELQFAGNTTEAIRLPEGWDAHYDRIRDATLFINIYTGAQQWDQPTRPARKPEPVAPRYAAPIDANEIIAQAERAAQAAAEAEAKRIAEEKAAVEAERKEKEEQRKQEKEEKARAQKEKKVMGLFSGVVVATMSKYRKEFEPEAFKKRAREVSEILVEKEKKRPSYATDAYDSLAPEKEAKVRSFVKDWTKKLLERKKTGRSSSSSTPRKKPSSTSAKTDIDQTLSVNGNGAALVGVDTPDSGPSPAP</sequence>
<dbReference type="InterPro" id="IPR025788">
    <property type="entry name" value="Set2_fungi"/>
</dbReference>
<dbReference type="PROSITE" id="PS50280">
    <property type="entry name" value="SET"/>
    <property type="match status" value="1"/>
</dbReference>
<dbReference type="GO" id="GO:0140955">
    <property type="term" value="F:histone H3K36 trimethyltransferase activity"/>
    <property type="evidence" value="ECO:0007669"/>
    <property type="project" value="UniProtKB-EC"/>
</dbReference>
<dbReference type="Pfam" id="PF00856">
    <property type="entry name" value="SET"/>
    <property type="match status" value="1"/>
</dbReference>
<keyword evidence="10" id="KW-0805">Transcription regulation</keyword>
<keyword evidence="9" id="KW-0949">S-adenosyl-L-methionine</keyword>
<dbReference type="Proteomes" id="UP000237144">
    <property type="component" value="Unassembled WGS sequence"/>
</dbReference>
<evidence type="ECO:0000256" key="4">
    <source>
        <dbReference type="ARBA" id="ARBA00018028"/>
    </source>
</evidence>
<evidence type="ECO:0000256" key="1">
    <source>
        <dbReference type="ARBA" id="ARBA00004123"/>
    </source>
</evidence>
<dbReference type="InterPro" id="IPR038190">
    <property type="entry name" value="SRI_sf"/>
</dbReference>
<dbReference type="EMBL" id="PJQD01000080">
    <property type="protein sequence ID" value="POY71556.1"/>
    <property type="molecule type" value="Genomic_DNA"/>
</dbReference>
<dbReference type="CDD" id="cd19172">
    <property type="entry name" value="SET_SETD2"/>
    <property type="match status" value="1"/>
</dbReference>
<dbReference type="InterPro" id="IPR001202">
    <property type="entry name" value="WW_dom"/>
</dbReference>
<feature type="compositionally biased region" description="Low complexity" evidence="15">
    <location>
        <begin position="121"/>
        <end position="137"/>
    </location>
</feature>
<dbReference type="GO" id="GO:0005694">
    <property type="term" value="C:chromosome"/>
    <property type="evidence" value="ECO:0007669"/>
    <property type="project" value="UniProtKB-SubCell"/>
</dbReference>
<name>A0A2S5B467_9BASI</name>
<feature type="domain" description="SET" evidence="17">
    <location>
        <begin position="288"/>
        <end position="405"/>
    </location>
</feature>
<feature type="compositionally biased region" description="Low complexity" evidence="15">
    <location>
        <begin position="41"/>
        <end position="65"/>
    </location>
</feature>
<comment type="caution">
    <text evidence="20">The sequence shown here is derived from an EMBL/GenBank/DDBJ whole genome shotgun (WGS) entry which is preliminary data.</text>
</comment>
<comment type="catalytic activity">
    <reaction evidence="14">
        <text>L-lysyl(36)-[histone H3] + 3 S-adenosyl-L-methionine = N(6),N(6),N(6)-trimethyl-L-lysyl(36)-[histone H3] + 3 S-adenosyl-L-homocysteine + 3 H(+)</text>
        <dbReference type="Rhea" id="RHEA:60324"/>
        <dbReference type="Rhea" id="RHEA-COMP:9785"/>
        <dbReference type="Rhea" id="RHEA-COMP:15536"/>
        <dbReference type="ChEBI" id="CHEBI:15378"/>
        <dbReference type="ChEBI" id="CHEBI:29969"/>
        <dbReference type="ChEBI" id="CHEBI:57856"/>
        <dbReference type="ChEBI" id="CHEBI:59789"/>
        <dbReference type="ChEBI" id="CHEBI:61961"/>
        <dbReference type="EC" id="2.1.1.359"/>
    </reaction>
</comment>
<dbReference type="InterPro" id="IPR003616">
    <property type="entry name" value="Post-SET_dom"/>
</dbReference>
<feature type="domain" description="Post-SET" evidence="18">
    <location>
        <begin position="412"/>
        <end position="428"/>
    </location>
</feature>
<evidence type="ECO:0000313" key="21">
    <source>
        <dbReference type="Proteomes" id="UP000237144"/>
    </source>
</evidence>
<evidence type="ECO:0000259" key="16">
    <source>
        <dbReference type="PROSITE" id="PS50020"/>
    </source>
</evidence>
<dbReference type="GO" id="GO:0032259">
    <property type="term" value="P:methylation"/>
    <property type="evidence" value="ECO:0007669"/>
    <property type="project" value="UniProtKB-KW"/>
</dbReference>
<dbReference type="PROSITE" id="PS51568">
    <property type="entry name" value="SAM_MT43_SET2_1"/>
    <property type="match status" value="1"/>
</dbReference>
<evidence type="ECO:0000256" key="12">
    <source>
        <dbReference type="ARBA" id="ARBA00023242"/>
    </source>
</evidence>
<dbReference type="InterPro" id="IPR046341">
    <property type="entry name" value="SET_dom_sf"/>
</dbReference>
<dbReference type="InterPro" id="IPR006560">
    <property type="entry name" value="AWS_dom"/>
</dbReference>
<evidence type="ECO:0000256" key="7">
    <source>
        <dbReference type="ARBA" id="ARBA00022603"/>
    </source>
</evidence>
<dbReference type="PROSITE" id="PS50020">
    <property type="entry name" value="WW_DOMAIN_2"/>
    <property type="match status" value="1"/>
</dbReference>
<keyword evidence="12" id="KW-0539">Nucleus</keyword>
<keyword evidence="6" id="KW-0678">Repressor</keyword>
<keyword evidence="8 20" id="KW-0808">Transferase</keyword>
<evidence type="ECO:0000256" key="15">
    <source>
        <dbReference type="SAM" id="MobiDB-lite"/>
    </source>
</evidence>
<keyword evidence="11" id="KW-0804">Transcription</keyword>
<keyword evidence="7 20" id="KW-0489">Methyltransferase</keyword>
<evidence type="ECO:0000256" key="5">
    <source>
        <dbReference type="ARBA" id="ARBA00022454"/>
    </source>
</evidence>
<keyword evidence="5" id="KW-0158">Chromosome</keyword>
<feature type="compositionally biased region" description="Low complexity" evidence="15">
    <location>
        <begin position="144"/>
        <end position="155"/>
    </location>
</feature>
<dbReference type="SUPFAM" id="SSF51045">
    <property type="entry name" value="WW domain"/>
    <property type="match status" value="1"/>
</dbReference>
<keyword evidence="21" id="KW-1185">Reference proteome</keyword>
<dbReference type="OrthoDB" id="422362at2759"/>
<dbReference type="GO" id="GO:0006355">
    <property type="term" value="P:regulation of DNA-templated transcription"/>
    <property type="evidence" value="ECO:0007669"/>
    <property type="project" value="InterPro"/>
</dbReference>
<evidence type="ECO:0000259" key="17">
    <source>
        <dbReference type="PROSITE" id="PS50280"/>
    </source>
</evidence>
<dbReference type="PROSITE" id="PS50868">
    <property type="entry name" value="POST_SET"/>
    <property type="match status" value="1"/>
</dbReference>
<dbReference type="SMART" id="SM00317">
    <property type="entry name" value="SET"/>
    <property type="match status" value="1"/>
</dbReference>
<evidence type="ECO:0000256" key="2">
    <source>
        <dbReference type="ARBA" id="ARBA00004286"/>
    </source>
</evidence>
<evidence type="ECO:0000256" key="8">
    <source>
        <dbReference type="ARBA" id="ARBA00022679"/>
    </source>
</evidence>
<dbReference type="InterPro" id="IPR036020">
    <property type="entry name" value="WW_dom_sf"/>
</dbReference>
<organism evidence="20 21">
    <name type="scientific">Rhodotorula taiwanensis</name>
    <dbReference type="NCBI Taxonomy" id="741276"/>
    <lineage>
        <taxon>Eukaryota</taxon>
        <taxon>Fungi</taxon>
        <taxon>Dikarya</taxon>
        <taxon>Basidiomycota</taxon>
        <taxon>Pucciniomycotina</taxon>
        <taxon>Microbotryomycetes</taxon>
        <taxon>Sporidiobolales</taxon>
        <taxon>Sporidiobolaceae</taxon>
        <taxon>Rhodotorula</taxon>
    </lineage>
</organism>
<dbReference type="Pfam" id="PF08236">
    <property type="entry name" value="SRI"/>
    <property type="match status" value="1"/>
</dbReference>
<evidence type="ECO:0000256" key="6">
    <source>
        <dbReference type="ARBA" id="ARBA00022491"/>
    </source>
</evidence>
<comment type="subcellular location">
    <subcellularLocation>
        <location evidence="2">Chromosome</location>
    </subcellularLocation>
    <subcellularLocation>
        <location evidence="1">Nucleus</location>
    </subcellularLocation>
</comment>
<evidence type="ECO:0000256" key="9">
    <source>
        <dbReference type="ARBA" id="ARBA00022691"/>
    </source>
</evidence>
<evidence type="ECO:0000256" key="3">
    <source>
        <dbReference type="ARBA" id="ARBA00012178"/>
    </source>
</evidence>
<dbReference type="AlphaFoldDB" id="A0A2S5B467"/>
<dbReference type="EC" id="2.1.1.359" evidence="3"/>
<evidence type="ECO:0000259" key="19">
    <source>
        <dbReference type="PROSITE" id="PS51215"/>
    </source>
</evidence>
<evidence type="ECO:0000256" key="13">
    <source>
        <dbReference type="ARBA" id="ARBA00030091"/>
    </source>
</evidence>